<name>A0AB73NIG5_YERKR</name>
<dbReference type="Proteomes" id="UP000195840">
    <property type="component" value="Unassembled WGS sequence"/>
</dbReference>
<sequence length="71" mass="8116">MKEGGKLAFNDILSSYVVFLPEIVLNLRLVAYFRHRVESDEKLWDDYTRHTSSCMCVGCLRSPQSLTCVSS</sequence>
<gene>
    <name evidence="1" type="ORF">CBW52_14060</name>
</gene>
<comment type="caution">
    <text evidence="1">The sequence shown here is derived from an EMBL/GenBank/DDBJ whole genome shotgun (WGS) entry which is preliminary data.</text>
</comment>
<evidence type="ECO:0000313" key="1">
    <source>
        <dbReference type="EMBL" id="OVZ79686.1"/>
    </source>
</evidence>
<accession>A0AB73NIG5</accession>
<dbReference type="AlphaFoldDB" id="A0AB73NIG5"/>
<protein>
    <submittedName>
        <fullName evidence="1">Uncharacterized protein</fullName>
    </submittedName>
</protein>
<reference evidence="1 2" key="1">
    <citation type="submission" date="2017-05" db="EMBL/GenBank/DDBJ databases">
        <title>Whole genome sequencing of Yersinia kristensenii.</title>
        <authorList>
            <person name="Campioni F."/>
        </authorList>
    </citation>
    <scope>NUCLEOTIDE SEQUENCE [LARGE SCALE GENOMIC DNA]</scope>
    <source>
        <strain evidence="1 2">CFSAN060538</strain>
    </source>
</reference>
<proteinExistence type="predicted"/>
<organism evidence="1 2">
    <name type="scientific">Yersinia kristensenii</name>
    <dbReference type="NCBI Taxonomy" id="28152"/>
    <lineage>
        <taxon>Bacteria</taxon>
        <taxon>Pseudomonadati</taxon>
        <taxon>Pseudomonadota</taxon>
        <taxon>Gammaproteobacteria</taxon>
        <taxon>Enterobacterales</taxon>
        <taxon>Yersiniaceae</taxon>
        <taxon>Yersinia</taxon>
    </lineage>
</organism>
<evidence type="ECO:0000313" key="2">
    <source>
        <dbReference type="Proteomes" id="UP000195840"/>
    </source>
</evidence>
<keyword evidence="2" id="KW-1185">Reference proteome</keyword>
<dbReference type="EMBL" id="NHOG01000016">
    <property type="protein sequence ID" value="OVZ79686.1"/>
    <property type="molecule type" value="Genomic_DNA"/>
</dbReference>